<evidence type="ECO:0000313" key="2">
    <source>
        <dbReference type="EMBL" id="GBN05344.1"/>
    </source>
</evidence>
<name>A0A4Y2KS02_ARAVE</name>
<gene>
    <name evidence="2" type="ORF">AVEN_210665_1</name>
    <name evidence="1" type="ORF">AVEN_81668_1</name>
</gene>
<accession>A0A4Y2KS02</accession>
<dbReference type="Proteomes" id="UP000499080">
    <property type="component" value="Unassembled WGS sequence"/>
</dbReference>
<dbReference type="EMBL" id="BGPR01196223">
    <property type="protein sequence ID" value="GBN05344.1"/>
    <property type="molecule type" value="Genomic_DNA"/>
</dbReference>
<evidence type="ECO:0000313" key="1">
    <source>
        <dbReference type="EMBL" id="GBN05280.1"/>
    </source>
</evidence>
<dbReference type="AlphaFoldDB" id="A0A4Y2KS02"/>
<sequence>RAGKRSSDVLTTSNDKLGREANVEVGRCVQHSDKSQRFNFSSTPLRCGR</sequence>
<dbReference type="EMBL" id="BGPR01196197">
    <property type="protein sequence ID" value="GBN05280.1"/>
    <property type="molecule type" value="Genomic_DNA"/>
</dbReference>
<comment type="caution">
    <text evidence="2">The sequence shown here is derived from an EMBL/GenBank/DDBJ whole genome shotgun (WGS) entry which is preliminary data.</text>
</comment>
<evidence type="ECO:0000313" key="3">
    <source>
        <dbReference type="Proteomes" id="UP000499080"/>
    </source>
</evidence>
<keyword evidence="3" id="KW-1185">Reference proteome</keyword>
<protein>
    <submittedName>
        <fullName evidence="2">Uncharacterized protein</fullName>
    </submittedName>
</protein>
<reference evidence="2 3" key="1">
    <citation type="journal article" date="2019" name="Sci. Rep.">
        <title>Orb-weaving spider Araneus ventricosus genome elucidates the spidroin gene catalogue.</title>
        <authorList>
            <person name="Kono N."/>
            <person name="Nakamura H."/>
            <person name="Ohtoshi R."/>
            <person name="Moran D.A.P."/>
            <person name="Shinohara A."/>
            <person name="Yoshida Y."/>
            <person name="Fujiwara M."/>
            <person name="Mori M."/>
            <person name="Tomita M."/>
            <person name="Arakawa K."/>
        </authorList>
    </citation>
    <scope>NUCLEOTIDE SEQUENCE [LARGE SCALE GENOMIC DNA]</scope>
</reference>
<proteinExistence type="predicted"/>
<organism evidence="2 3">
    <name type="scientific">Araneus ventricosus</name>
    <name type="common">Orbweaver spider</name>
    <name type="synonym">Epeira ventricosa</name>
    <dbReference type="NCBI Taxonomy" id="182803"/>
    <lineage>
        <taxon>Eukaryota</taxon>
        <taxon>Metazoa</taxon>
        <taxon>Ecdysozoa</taxon>
        <taxon>Arthropoda</taxon>
        <taxon>Chelicerata</taxon>
        <taxon>Arachnida</taxon>
        <taxon>Araneae</taxon>
        <taxon>Araneomorphae</taxon>
        <taxon>Entelegynae</taxon>
        <taxon>Araneoidea</taxon>
        <taxon>Araneidae</taxon>
        <taxon>Araneus</taxon>
    </lineage>
</organism>
<feature type="non-terminal residue" evidence="2">
    <location>
        <position position="1"/>
    </location>
</feature>